<feature type="domain" description="Glycosyl transferase family 1" evidence="1">
    <location>
        <begin position="201"/>
        <end position="322"/>
    </location>
</feature>
<gene>
    <name evidence="3" type="ORF">BC748_1430</name>
</gene>
<sequence>MKKILLIMPYGSVGGMERLALNFYNHYSKQNYEVKALKIIRLKDDIISFGNDEIALSEIDFSEMSSSQRLKFYFKAPMMIRKIIKENQITHSISFGDMANFFSSLSFTNEHKVASIHALKSVELINKSFFNTISKISYKSTYYFFDKVVCISDAIKKDLIENCGFAFKQKLKVIYNPHDIENIEFLSNIPIDSEDEKQLFNNDVIVFLGRFSFQKSPWHLIKAFSLIEKKHQNLKLVFIGDGDSNVESYLQDLILKLKISDKVFFLGRKSNPYQYLKKSKILALSSNYEGTPNVIVESIACEVPVVSSNCTDGIIELMSLGEMKKTDNLLETESGFITPNFFKGVLAIPNNDEITSEEKDFAHALELILSDEKYKQKLLLNKIELLSKFDLKIVTKAYLD</sequence>
<dbReference type="InterPro" id="IPR001296">
    <property type="entry name" value="Glyco_trans_1"/>
</dbReference>
<feature type="domain" description="Glycosyltransferase subfamily 4-like N-terminal" evidence="2">
    <location>
        <begin position="13"/>
        <end position="181"/>
    </location>
</feature>
<evidence type="ECO:0000313" key="4">
    <source>
        <dbReference type="Proteomes" id="UP000295260"/>
    </source>
</evidence>
<dbReference type="Pfam" id="PF00534">
    <property type="entry name" value="Glycos_transf_1"/>
    <property type="match status" value="1"/>
</dbReference>
<keyword evidence="3" id="KW-0808">Transferase</keyword>
<evidence type="ECO:0000259" key="2">
    <source>
        <dbReference type="Pfam" id="PF13439"/>
    </source>
</evidence>
<accession>A0A4R6QAP0</accession>
<dbReference type="Pfam" id="PF13439">
    <property type="entry name" value="Glyco_transf_4"/>
    <property type="match status" value="1"/>
</dbReference>
<keyword evidence="4" id="KW-1185">Reference proteome</keyword>
<organism evidence="3 4">
    <name type="scientific">Flavobacterium dankookense</name>
    <dbReference type="NCBI Taxonomy" id="706186"/>
    <lineage>
        <taxon>Bacteria</taxon>
        <taxon>Pseudomonadati</taxon>
        <taxon>Bacteroidota</taxon>
        <taxon>Flavobacteriia</taxon>
        <taxon>Flavobacteriales</taxon>
        <taxon>Flavobacteriaceae</taxon>
        <taxon>Flavobacterium</taxon>
    </lineage>
</organism>
<evidence type="ECO:0000313" key="3">
    <source>
        <dbReference type="EMBL" id="TDP59187.1"/>
    </source>
</evidence>
<dbReference type="Proteomes" id="UP000295260">
    <property type="component" value="Unassembled WGS sequence"/>
</dbReference>
<dbReference type="EMBL" id="SNXR01000013">
    <property type="protein sequence ID" value="TDP59187.1"/>
    <property type="molecule type" value="Genomic_DNA"/>
</dbReference>
<dbReference type="InterPro" id="IPR028098">
    <property type="entry name" value="Glyco_trans_4-like_N"/>
</dbReference>
<name>A0A4R6QAP0_9FLAO</name>
<dbReference type="RefSeq" id="WP_133532729.1">
    <property type="nucleotide sequence ID" value="NZ_SNXR01000013.1"/>
</dbReference>
<dbReference type="GO" id="GO:0016757">
    <property type="term" value="F:glycosyltransferase activity"/>
    <property type="evidence" value="ECO:0007669"/>
    <property type="project" value="InterPro"/>
</dbReference>
<evidence type="ECO:0000259" key="1">
    <source>
        <dbReference type="Pfam" id="PF00534"/>
    </source>
</evidence>
<dbReference type="OrthoDB" id="798298at2"/>
<dbReference type="PANTHER" id="PTHR12526">
    <property type="entry name" value="GLYCOSYLTRANSFERASE"/>
    <property type="match status" value="1"/>
</dbReference>
<protein>
    <submittedName>
        <fullName evidence="3">Glycosyltransferase involved in cell wall biosynthesis</fullName>
    </submittedName>
</protein>
<comment type="caution">
    <text evidence="3">The sequence shown here is derived from an EMBL/GenBank/DDBJ whole genome shotgun (WGS) entry which is preliminary data.</text>
</comment>
<proteinExistence type="predicted"/>
<reference evidence="3 4" key="1">
    <citation type="submission" date="2019-03" db="EMBL/GenBank/DDBJ databases">
        <title>Genomic Encyclopedia of Archaeal and Bacterial Type Strains, Phase II (KMG-II): from individual species to whole genera.</title>
        <authorList>
            <person name="Goeker M."/>
        </authorList>
    </citation>
    <scope>NUCLEOTIDE SEQUENCE [LARGE SCALE GENOMIC DNA]</scope>
    <source>
        <strain evidence="3 4">DSM 25687</strain>
    </source>
</reference>
<dbReference type="AlphaFoldDB" id="A0A4R6QAP0"/>
<dbReference type="PANTHER" id="PTHR12526:SF630">
    <property type="entry name" value="GLYCOSYLTRANSFERASE"/>
    <property type="match status" value="1"/>
</dbReference>
<dbReference type="CDD" id="cd03811">
    <property type="entry name" value="GT4_GT28_WabH-like"/>
    <property type="match status" value="1"/>
</dbReference>
<dbReference type="SUPFAM" id="SSF53756">
    <property type="entry name" value="UDP-Glycosyltransferase/glycogen phosphorylase"/>
    <property type="match status" value="1"/>
</dbReference>
<dbReference type="Gene3D" id="3.40.50.2000">
    <property type="entry name" value="Glycogen Phosphorylase B"/>
    <property type="match status" value="2"/>
</dbReference>